<evidence type="ECO:0000256" key="1">
    <source>
        <dbReference type="ARBA" id="ARBA00023015"/>
    </source>
</evidence>
<sequence length="218" mass="25540">MNHEYLLEFLEKKDIPTVHKLRHAYLTYYGLDQQNTYVLKEGVVKTSIILRDGREFNISYLKAPDIISLLRDEVSQYTSAPFNVRIESETAVFYKIPRVTFWEYVNEDKKLQDYINAYYREQLSQAIYRQQLMTMNGKTGAVCAFLYLQIEPFGKKMKDGILIDFQITNDDIAGFCGISTRNSVNRILRGLRENGIIFIADQKILIKDKEYLEQYVKG</sequence>
<dbReference type="EMBL" id="QRQO01000094">
    <property type="protein sequence ID" value="RHN05234.1"/>
    <property type="molecule type" value="Genomic_DNA"/>
</dbReference>
<dbReference type="SUPFAM" id="SSF51206">
    <property type="entry name" value="cAMP-binding domain-like"/>
    <property type="match status" value="1"/>
</dbReference>
<dbReference type="Gene3D" id="1.10.10.10">
    <property type="entry name" value="Winged helix-like DNA-binding domain superfamily/Winged helix DNA-binding domain"/>
    <property type="match status" value="1"/>
</dbReference>
<dbReference type="InterPro" id="IPR018490">
    <property type="entry name" value="cNMP-bd_dom_sf"/>
</dbReference>
<evidence type="ECO:0000313" key="9">
    <source>
        <dbReference type="Proteomes" id="UP000095679"/>
    </source>
</evidence>
<proteinExistence type="predicted"/>
<dbReference type="EMBL" id="CYZL01000003">
    <property type="protein sequence ID" value="CUN72204.1"/>
    <property type="molecule type" value="Genomic_DNA"/>
</dbReference>
<dbReference type="SMART" id="SM00419">
    <property type="entry name" value="HTH_CRP"/>
    <property type="match status" value="1"/>
</dbReference>
<dbReference type="SUPFAM" id="SSF46785">
    <property type="entry name" value="Winged helix' DNA-binding domain"/>
    <property type="match status" value="1"/>
</dbReference>
<evidence type="ECO:0000256" key="3">
    <source>
        <dbReference type="ARBA" id="ARBA00023163"/>
    </source>
</evidence>
<dbReference type="InterPro" id="IPR012318">
    <property type="entry name" value="HTH_CRP"/>
</dbReference>
<feature type="domain" description="HTH crp-type" evidence="4">
    <location>
        <begin position="136"/>
        <end position="210"/>
    </location>
</feature>
<dbReference type="EMBL" id="CYYC01000015">
    <property type="protein sequence ID" value="CUM98204.1"/>
    <property type="molecule type" value="Genomic_DNA"/>
</dbReference>
<accession>A0A173Z7I1</accession>
<name>A0A173Z7I1_9FIRM</name>
<organism evidence="6 9">
    <name type="scientific">Anaerobutyricum hallii</name>
    <dbReference type="NCBI Taxonomy" id="39488"/>
    <lineage>
        <taxon>Bacteria</taxon>
        <taxon>Bacillati</taxon>
        <taxon>Bacillota</taxon>
        <taxon>Clostridia</taxon>
        <taxon>Lachnospirales</taxon>
        <taxon>Lachnospiraceae</taxon>
        <taxon>Anaerobutyricum</taxon>
    </lineage>
</organism>
<dbReference type="GO" id="GO:0003677">
    <property type="term" value="F:DNA binding"/>
    <property type="evidence" value="ECO:0007669"/>
    <property type="project" value="UniProtKB-KW"/>
</dbReference>
<evidence type="ECO:0000259" key="4">
    <source>
        <dbReference type="PROSITE" id="PS51063"/>
    </source>
</evidence>
<dbReference type="Proteomes" id="UP000095390">
    <property type="component" value="Unassembled WGS sequence"/>
</dbReference>
<keyword evidence="1" id="KW-0805">Transcription regulation</keyword>
<dbReference type="Proteomes" id="UP000283700">
    <property type="component" value="Unassembled WGS sequence"/>
</dbReference>
<gene>
    <name evidence="6" type="primary">prfA_1</name>
    <name evidence="7" type="ORF">DWZ29_16880</name>
    <name evidence="6" type="ORF">ERS852450_00518</name>
    <name evidence="5" type="ORF">ERS852578_01461</name>
</gene>
<dbReference type="RefSeq" id="WP_005343535.1">
    <property type="nucleotide sequence ID" value="NZ_CAKXER010000004.1"/>
</dbReference>
<dbReference type="Pfam" id="PF13545">
    <property type="entry name" value="HTH_Crp_2"/>
    <property type="match status" value="1"/>
</dbReference>
<reference evidence="7 10" key="2">
    <citation type="submission" date="2018-08" db="EMBL/GenBank/DDBJ databases">
        <title>A genome reference for cultivated species of the human gut microbiota.</title>
        <authorList>
            <person name="Zou Y."/>
            <person name="Xue W."/>
            <person name="Luo G."/>
        </authorList>
    </citation>
    <scope>NUCLEOTIDE SEQUENCE [LARGE SCALE GENOMIC DNA]</scope>
    <source>
        <strain evidence="7 10">AF31-17AC</strain>
    </source>
</reference>
<evidence type="ECO:0000313" key="6">
    <source>
        <dbReference type="EMBL" id="CUN72204.1"/>
    </source>
</evidence>
<evidence type="ECO:0000313" key="7">
    <source>
        <dbReference type="EMBL" id="RHN05234.1"/>
    </source>
</evidence>
<dbReference type="PROSITE" id="PS51063">
    <property type="entry name" value="HTH_CRP_2"/>
    <property type="match status" value="1"/>
</dbReference>
<reference evidence="8 9" key="1">
    <citation type="submission" date="2015-09" db="EMBL/GenBank/DDBJ databases">
        <authorList>
            <consortium name="Pathogen Informatics"/>
        </authorList>
    </citation>
    <scope>NUCLEOTIDE SEQUENCE [LARGE SCALE GENOMIC DNA]</scope>
    <source>
        <strain evidence="6 9">2789STDY5834835</strain>
        <strain evidence="5 8">2789STDY5834966</strain>
    </source>
</reference>
<evidence type="ECO:0000313" key="5">
    <source>
        <dbReference type="EMBL" id="CUM98204.1"/>
    </source>
</evidence>
<dbReference type="AlphaFoldDB" id="A0A173Z7I1"/>
<dbReference type="GeneID" id="75048950"/>
<dbReference type="InterPro" id="IPR014710">
    <property type="entry name" value="RmlC-like_jellyroll"/>
</dbReference>
<keyword evidence="2" id="KW-0238">DNA-binding</keyword>
<dbReference type="InterPro" id="IPR036388">
    <property type="entry name" value="WH-like_DNA-bd_sf"/>
</dbReference>
<evidence type="ECO:0000256" key="2">
    <source>
        <dbReference type="ARBA" id="ARBA00023125"/>
    </source>
</evidence>
<keyword evidence="3" id="KW-0804">Transcription</keyword>
<protein>
    <submittedName>
        <fullName evidence="7">Crp/Fnr family transcriptional regulator</fullName>
    </submittedName>
    <submittedName>
        <fullName evidence="6">Listeriolysin regulatory protein</fullName>
    </submittedName>
</protein>
<dbReference type="Gene3D" id="2.60.120.10">
    <property type="entry name" value="Jelly Rolls"/>
    <property type="match status" value="1"/>
</dbReference>
<dbReference type="OrthoDB" id="9810708at2"/>
<dbReference type="GO" id="GO:0006355">
    <property type="term" value="P:regulation of DNA-templated transcription"/>
    <property type="evidence" value="ECO:0007669"/>
    <property type="project" value="InterPro"/>
</dbReference>
<dbReference type="InterPro" id="IPR036390">
    <property type="entry name" value="WH_DNA-bd_sf"/>
</dbReference>
<evidence type="ECO:0000313" key="10">
    <source>
        <dbReference type="Proteomes" id="UP000283700"/>
    </source>
</evidence>
<evidence type="ECO:0000313" key="8">
    <source>
        <dbReference type="Proteomes" id="UP000095390"/>
    </source>
</evidence>
<dbReference type="Proteomes" id="UP000095679">
    <property type="component" value="Unassembled WGS sequence"/>
</dbReference>